<dbReference type="InterPro" id="IPR051359">
    <property type="entry name" value="CaCA_antiporter"/>
</dbReference>
<sequence length="578" mass="65588">MKISKVLILLSFILGIYANNCTDINLIPNDERCNYIKSNYSCFDIYSKLYYCNINSVLPFSIYLIVQFITLGIISSEYLCPNLYVISKNYLKINDNMTGITLLAFGNSSPDIFSSYESIRQNHLNLAISELVGASLFITTVVIGSIAILKSFHITKNLFFRDMIMYITIIALLIFTILLKQLSWFICLGLIGLYITYVSIVVYSHNLQKRRLVELIRDQRSRSNYLDVGHLVINNEYNDDLMNLPTIDDIDLHDDPDNLKNDVSSFGIKMLLKELQRHSNLGRIQLPEEEIEEESIEIPDAKSQELFYLIFPQFYKFNKLSKWDKCYNIITSPIVTILNLTTPVIDETKLSQVIQDSKSTNSILNYENEKKLLLIQTGLGGLLLLSTFSIFINILITFVLVGLIFTFYPNLNSTQFQSRIKYVTYFQSIMGFLLSIKWIALIANEIVSLLQLISSIFNINDDLLGITIFALGNSIGDFISNVTIAYKFNMPLIAFSACFGGPLMAICSIGASGLLVNLKNNELKVTNTLLISSFGLLTNLTLLMFLIPRNNWSLDRRIGVILIGNYLLICTLCILAEL</sequence>
<proteinExistence type="inferred from homology"/>
<evidence type="ECO:0000259" key="9">
    <source>
        <dbReference type="Pfam" id="PF01699"/>
    </source>
</evidence>
<dbReference type="GO" id="GO:0016020">
    <property type="term" value="C:membrane"/>
    <property type="evidence" value="ECO:0007669"/>
    <property type="project" value="UniProtKB-SubCell"/>
</dbReference>
<evidence type="ECO:0000256" key="6">
    <source>
        <dbReference type="ARBA" id="ARBA00023136"/>
    </source>
</evidence>
<evidence type="ECO:0000256" key="2">
    <source>
        <dbReference type="ARBA" id="ARBA00008170"/>
    </source>
</evidence>
<comment type="subcellular location">
    <subcellularLocation>
        <location evidence="1">Membrane</location>
        <topology evidence="1">Multi-pass membrane protein</topology>
    </subcellularLocation>
</comment>
<dbReference type="InterPro" id="IPR044880">
    <property type="entry name" value="NCX_ion-bd_dom_sf"/>
</dbReference>
<name>A0A9W4XFY8_9ASCO</name>
<evidence type="ECO:0000256" key="4">
    <source>
        <dbReference type="ARBA" id="ARBA00022692"/>
    </source>
</evidence>
<dbReference type="GO" id="GO:0006874">
    <property type="term" value="P:intracellular calcium ion homeostasis"/>
    <property type="evidence" value="ECO:0007669"/>
    <property type="project" value="TreeGrafter"/>
</dbReference>
<gene>
    <name evidence="10" type="ORF">CANVERA_P1738</name>
</gene>
<keyword evidence="5 7" id="KW-1133">Transmembrane helix</keyword>
<dbReference type="GO" id="GO:0008324">
    <property type="term" value="F:monoatomic cation transmembrane transporter activity"/>
    <property type="evidence" value="ECO:0007669"/>
    <property type="project" value="TreeGrafter"/>
</dbReference>
<feature type="transmembrane region" description="Helical" evidence="7">
    <location>
        <begin position="158"/>
        <end position="177"/>
    </location>
</feature>
<feature type="domain" description="Sodium/calcium exchanger membrane region" evidence="9">
    <location>
        <begin position="428"/>
        <end position="574"/>
    </location>
</feature>
<evidence type="ECO:0000313" key="11">
    <source>
        <dbReference type="Proteomes" id="UP001152885"/>
    </source>
</evidence>
<keyword evidence="4 7" id="KW-0812">Transmembrane</keyword>
<evidence type="ECO:0000256" key="3">
    <source>
        <dbReference type="ARBA" id="ARBA00022448"/>
    </source>
</evidence>
<feature type="transmembrane region" description="Helical" evidence="7">
    <location>
        <begin position="379"/>
        <end position="405"/>
    </location>
</feature>
<dbReference type="AlphaFoldDB" id="A0A9W4XFY8"/>
<evidence type="ECO:0000256" key="5">
    <source>
        <dbReference type="ARBA" id="ARBA00022989"/>
    </source>
</evidence>
<dbReference type="OrthoDB" id="407410at2759"/>
<feature type="signal peptide" evidence="8">
    <location>
        <begin position="1"/>
        <end position="18"/>
    </location>
</feature>
<keyword evidence="11" id="KW-1185">Reference proteome</keyword>
<feature type="chain" id="PRO_5040821853" description="Sodium/calcium exchanger membrane region domain-containing protein" evidence="8">
    <location>
        <begin position="19"/>
        <end position="578"/>
    </location>
</feature>
<evidence type="ECO:0000256" key="7">
    <source>
        <dbReference type="SAM" id="Phobius"/>
    </source>
</evidence>
<feature type="domain" description="Sodium/calcium exchanger membrane region" evidence="9">
    <location>
        <begin position="61"/>
        <end position="202"/>
    </location>
</feature>
<dbReference type="InterPro" id="IPR004837">
    <property type="entry name" value="NaCa_Exmemb"/>
</dbReference>
<keyword evidence="6 7" id="KW-0472">Membrane</keyword>
<dbReference type="PANTHER" id="PTHR12266:SF0">
    <property type="entry name" value="MITOCHONDRIAL SODIUM_CALCIUM EXCHANGER PROTEIN"/>
    <property type="match status" value="1"/>
</dbReference>
<comment type="caution">
    <text evidence="10">The sequence shown here is derived from an EMBL/GenBank/DDBJ whole genome shotgun (WGS) entry which is preliminary data.</text>
</comment>
<comment type="similarity">
    <text evidence="2">Belongs to the Ca(2+):cation antiporter (CaCA) (TC 2.A.19) family.</text>
</comment>
<evidence type="ECO:0000256" key="8">
    <source>
        <dbReference type="SAM" id="SignalP"/>
    </source>
</evidence>
<feature type="transmembrane region" description="Helical" evidence="7">
    <location>
        <begin position="492"/>
        <end position="516"/>
    </location>
</feature>
<dbReference type="PANTHER" id="PTHR12266">
    <property type="entry name" value="NA+/CA2+ K+ INDEPENDENT EXCHANGER"/>
    <property type="match status" value="1"/>
</dbReference>
<dbReference type="Gene3D" id="1.20.1420.30">
    <property type="entry name" value="NCX, central ion-binding region"/>
    <property type="match status" value="2"/>
</dbReference>
<evidence type="ECO:0000256" key="1">
    <source>
        <dbReference type="ARBA" id="ARBA00004141"/>
    </source>
</evidence>
<feature type="transmembrane region" description="Helical" evidence="7">
    <location>
        <begin position="463"/>
        <end position="486"/>
    </location>
</feature>
<dbReference type="EMBL" id="CANTUO010000001">
    <property type="protein sequence ID" value="CAI5757221.1"/>
    <property type="molecule type" value="Genomic_DNA"/>
</dbReference>
<organism evidence="10 11">
    <name type="scientific">Candida verbasci</name>
    <dbReference type="NCBI Taxonomy" id="1227364"/>
    <lineage>
        <taxon>Eukaryota</taxon>
        <taxon>Fungi</taxon>
        <taxon>Dikarya</taxon>
        <taxon>Ascomycota</taxon>
        <taxon>Saccharomycotina</taxon>
        <taxon>Pichiomycetes</taxon>
        <taxon>Debaryomycetaceae</taxon>
        <taxon>Candida/Lodderomyces clade</taxon>
        <taxon>Candida</taxon>
    </lineage>
</organism>
<feature type="transmembrane region" description="Helical" evidence="7">
    <location>
        <begin position="131"/>
        <end position="149"/>
    </location>
</feature>
<protein>
    <recommendedName>
        <fullName evidence="9">Sodium/calcium exchanger membrane region domain-containing protein</fullName>
    </recommendedName>
</protein>
<dbReference type="Pfam" id="PF01699">
    <property type="entry name" value="Na_Ca_ex"/>
    <property type="match status" value="2"/>
</dbReference>
<keyword evidence="8" id="KW-0732">Signal</keyword>
<dbReference type="Proteomes" id="UP001152885">
    <property type="component" value="Unassembled WGS sequence"/>
</dbReference>
<feature type="transmembrane region" description="Helical" evidence="7">
    <location>
        <begin position="558"/>
        <end position="576"/>
    </location>
</feature>
<accession>A0A9W4XFY8</accession>
<reference evidence="10" key="1">
    <citation type="submission" date="2022-12" db="EMBL/GenBank/DDBJ databases">
        <authorList>
            <person name="Brejova B."/>
        </authorList>
    </citation>
    <scope>NUCLEOTIDE SEQUENCE</scope>
</reference>
<feature type="transmembrane region" description="Helical" evidence="7">
    <location>
        <begin position="528"/>
        <end position="546"/>
    </location>
</feature>
<feature type="transmembrane region" description="Helical" evidence="7">
    <location>
        <begin position="425"/>
        <end position="443"/>
    </location>
</feature>
<evidence type="ECO:0000313" key="10">
    <source>
        <dbReference type="EMBL" id="CAI5757221.1"/>
    </source>
</evidence>
<keyword evidence="3" id="KW-0813">Transport</keyword>
<feature type="transmembrane region" description="Helical" evidence="7">
    <location>
        <begin position="183"/>
        <end position="203"/>
    </location>
</feature>